<name>A0A843XMM6_COLES</name>
<keyword evidence="1" id="KW-1133">Transmembrane helix</keyword>
<gene>
    <name evidence="2" type="ORF">Taro_053265</name>
</gene>
<dbReference type="Proteomes" id="UP000652761">
    <property type="component" value="Unassembled WGS sequence"/>
</dbReference>
<keyword evidence="3" id="KW-1185">Reference proteome</keyword>
<protein>
    <submittedName>
        <fullName evidence="2">Uncharacterized protein</fullName>
    </submittedName>
</protein>
<dbReference type="AlphaFoldDB" id="A0A843XMM6"/>
<organism evidence="2 3">
    <name type="scientific">Colocasia esculenta</name>
    <name type="common">Wild taro</name>
    <name type="synonym">Arum esculentum</name>
    <dbReference type="NCBI Taxonomy" id="4460"/>
    <lineage>
        <taxon>Eukaryota</taxon>
        <taxon>Viridiplantae</taxon>
        <taxon>Streptophyta</taxon>
        <taxon>Embryophyta</taxon>
        <taxon>Tracheophyta</taxon>
        <taxon>Spermatophyta</taxon>
        <taxon>Magnoliopsida</taxon>
        <taxon>Liliopsida</taxon>
        <taxon>Araceae</taxon>
        <taxon>Aroideae</taxon>
        <taxon>Colocasieae</taxon>
        <taxon>Colocasia</taxon>
    </lineage>
</organism>
<accession>A0A843XMM6</accession>
<keyword evidence="1" id="KW-0472">Membrane</keyword>
<dbReference type="EMBL" id="NMUH01009633">
    <property type="protein sequence ID" value="MQM20247.1"/>
    <property type="molecule type" value="Genomic_DNA"/>
</dbReference>
<proteinExistence type="predicted"/>
<keyword evidence="1" id="KW-0812">Transmembrane</keyword>
<reference evidence="2" key="1">
    <citation type="submission" date="2017-07" db="EMBL/GenBank/DDBJ databases">
        <title>Taro Niue Genome Assembly and Annotation.</title>
        <authorList>
            <person name="Atibalentja N."/>
            <person name="Keating K."/>
            <person name="Fields C.J."/>
        </authorList>
    </citation>
    <scope>NUCLEOTIDE SEQUENCE</scope>
    <source>
        <strain evidence="2">Niue_2</strain>
        <tissue evidence="2">Leaf</tissue>
    </source>
</reference>
<sequence length="33" mass="3796">MFGPTLVVSCGVALFRCFIVLCSRCFPLYYFLE</sequence>
<feature type="transmembrane region" description="Helical" evidence="1">
    <location>
        <begin position="6"/>
        <end position="32"/>
    </location>
</feature>
<comment type="caution">
    <text evidence="2">The sequence shown here is derived from an EMBL/GenBank/DDBJ whole genome shotgun (WGS) entry which is preliminary data.</text>
</comment>
<evidence type="ECO:0000313" key="3">
    <source>
        <dbReference type="Proteomes" id="UP000652761"/>
    </source>
</evidence>
<evidence type="ECO:0000313" key="2">
    <source>
        <dbReference type="EMBL" id="MQM20247.1"/>
    </source>
</evidence>
<evidence type="ECO:0000256" key="1">
    <source>
        <dbReference type="SAM" id="Phobius"/>
    </source>
</evidence>